<dbReference type="EMBL" id="BSYJ01000003">
    <property type="protein sequence ID" value="GMG87322.1"/>
    <property type="molecule type" value="Genomic_DNA"/>
</dbReference>
<evidence type="ECO:0000256" key="1">
    <source>
        <dbReference type="ARBA" id="ARBA00009477"/>
    </source>
</evidence>
<organism evidence="4 5">
    <name type="scientific">Biformimicrobium ophioploci</name>
    <dbReference type="NCBI Taxonomy" id="3036711"/>
    <lineage>
        <taxon>Bacteria</taxon>
        <taxon>Pseudomonadati</taxon>
        <taxon>Pseudomonadota</taxon>
        <taxon>Gammaproteobacteria</taxon>
        <taxon>Cellvibrionales</taxon>
        <taxon>Microbulbiferaceae</taxon>
        <taxon>Biformimicrobium</taxon>
    </lineage>
</organism>
<accession>A0ABQ6LZ60</accession>
<dbReference type="Pfam" id="PF25917">
    <property type="entry name" value="BSH_RND"/>
    <property type="match status" value="1"/>
</dbReference>
<dbReference type="Proteomes" id="UP001224392">
    <property type="component" value="Unassembled WGS sequence"/>
</dbReference>
<proteinExistence type="inferred from homology"/>
<dbReference type="RefSeq" id="WP_285763953.1">
    <property type="nucleotide sequence ID" value="NZ_BSYJ01000003.1"/>
</dbReference>
<dbReference type="PANTHER" id="PTHR30469">
    <property type="entry name" value="MULTIDRUG RESISTANCE PROTEIN MDTA"/>
    <property type="match status" value="1"/>
</dbReference>
<dbReference type="InterPro" id="IPR006143">
    <property type="entry name" value="RND_pump_MFP"/>
</dbReference>
<dbReference type="SUPFAM" id="SSF111369">
    <property type="entry name" value="HlyD-like secretion proteins"/>
    <property type="match status" value="1"/>
</dbReference>
<name>A0ABQ6LZ60_9GAMM</name>
<comment type="caution">
    <text evidence="4">The sequence shown here is derived from an EMBL/GenBank/DDBJ whole genome shotgun (WGS) entry which is preliminary data.</text>
</comment>
<dbReference type="Gene3D" id="2.40.420.20">
    <property type="match status" value="1"/>
</dbReference>
<dbReference type="PANTHER" id="PTHR30469:SF15">
    <property type="entry name" value="HLYD FAMILY OF SECRETION PROTEINS"/>
    <property type="match status" value="1"/>
</dbReference>
<evidence type="ECO:0000313" key="4">
    <source>
        <dbReference type="EMBL" id="GMG87322.1"/>
    </source>
</evidence>
<feature type="domain" description="Multidrug resistance protein MdtA-like barrel-sandwich hybrid" evidence="3">
    <location>
        <begin position="27"/>
        <end position="165"/>
    </location>
</feature>
<comment type="similarity">
    <text evidence="1">Belongs to the membrane fusion protein (MFP) (TC 8.A.1) family.</text>
</comment>
<dbReference type="Gene3D" id="1.10.287.470">
    <property type="entry name" value="Helix hairpin bin"/>
    <property type="match status" value="1"/>
</dbReference>
<reference evidence="4 5" key="1">
    <citation type="submission" date="2023-04" db="EMBL/GenBank/DDBJ databases">
        <title>Marinobulbifer ophiurae gen. nov., sp. Nov., isolate from tissue of brittle star Ophioplocus japonicus.</title>
        <authorList>
            <person name="Kawano K."/>
            <person name="Sawayama S."/>
            <person name="Nakagawa S."/>
        </authorList>
    </citation>
    <scope>NUCLEOTIDE SEQUENCE [LARGE SCALE GENOMIC DNA]</scope>
    <source>
        <strain evidence="4 5">NKW57</strain>
    </source>
</reference>
<evidence type="ECO:0000313" key="5">
    <source>
        <dbReference type="Proteomes" id="UP001224392"/>
    </source>
</evidence>
<sequence length="338" mass="36897">MEGIRVTAQPIFEEVAVSGSLSPFQQSRISAEVSGYVAAVHVDAGHEIRQGQSLADLDRELNQIDLQVAEAQVQRARAALGKSRRRLAEVDALIEKSYIAETQVKDLAAQVDIDQATLRAAEAEVARQQALLTRRRIEAPFNGIVARKLTEVGQWVDPGDELFELITPQRYFADLQVPQRYFSRIQAGDAIQLQLSDLERSRSVATVEQKVPLARDQGRTFLLRARIEKDGDQATIRRALIPGMSVSAKLRLATGRSGIAVPRDALIRYPDGRVTVWVTGGGSAYGAPLPVTEVIVSPGISFSGQVEIRSGLTEQAMVIVTGNEALSEGLQVIVRKPE</sequence>
<evidence type="ECO:0000259" key="3">
    <source>
        <dbReference type="Pfam" id="PF25917"/>
    </source>
</evidence>
<feature type="coiled-coil region" evidence="2">
    <location>
        <begin position="54"/>
        <end position="124"/>
    </location>
</feature>
<protein>
    <submittedName>
        <fullName evidence="4">Efflux RND transporter periplasmic adaptor subunit</fullName>
    </submittedName>
</protein>
<dbReference type="NCBIfam" id="TIGR01730">
    <property type="entry name" value="RND_mfp"/>
    <property type="match status" value="1"/>
</dbReference>
<keyword evidence="5" id="KW-1185">Reference proteome</keyword>
<dbReference type="InterPro" id="IPR058625">
    <property type="entry name" value="MdtA-like_BSH"/>
</dbReference>
<keyword evidence="2" id="KW-0175">Coiled coil</keyword>
<evidence type="ECO:0000256" key="2">
    <source>
        <dbReference type="SAM" id="Coils"/>
    </source>
</evidence>
<dbReference type="Gene3D" id="2.40.30.170">
    <property type="match status" value="1"/>
</dbReference>
<dbReference type="Gene3D" id="2.40.50.100">
    <property type="match status" value="1"/>
</dbReference>
<gene>
    <name evidence="4" type="ORF">MNKW57_16430</name>
</gene>